<feature type="transmembrane region" description="Helical" evidence="1">
    <location>
        <begin position="20"/>
        <end position="46"/>
    </location>
</feature>
<proteinExistence type="predicted"/>
<dbReference type="Gene3D" id="3.30.530.20">
    <property type="match status" value="1"/>
</dbReference>
<feature type="transmembrane region" description="Helical" evidence="1">
    <location>
        <begin position="99"/>
        <end position="121"/>
    </location>
</feature>
<feature type="transmembrane region" description="Helical" evidence="1">
    <location>
        <begin position="67"/>
        <end position="87"/>
    </location>
</feature>
<feature type="transmembrane region" description="Helical" evidence="1">
    <location>
        <begin position="223"/>
        <end position="243"/>
    </location>
</feature>
<dbReference type="InterPro" id="IPR023393">
    <property type="entry name" value="START-like_dom_sf"/>
</dbReference>
<gene>
    <name evidence="2" type="ORF">SAMN06295955_102244</name>
</gene>
<dbReference type="EMBL" id="FZPA01000002">
    <property type="protein sequence ID" value="SNS60426.1"/>
    <property type="molecule type" value="Genomic_DNA"/>
</dbReference>
<keyword evidence="1" id="KW-0812">Transmembrane</keyword>
<feature type="transmembrane region" description="Helical" evidence="1">
    <location>
        <begin position="198"/>
        <end position="217"/>
    </location>
</feature>
<feature type="transmembrane region" description="Helical" evidence="1">
    <location>
        <begin position="141"/>
        <end position="160"/>
    </location>
</feature>
<accession>A0A239FTF9</accession>
<dbReference type="RefSeq" id="WP_089215013.1">
    <property type="nucleotide sequence ID" value="NZ_FZPA01000002.1"/>
</dbReference>
<keyword evidence="1" id="KW-0472">Membrane</keyword>
<name>A0A239FTF9_9SPHN</name>
<protein>
    <recommendedName>
        <fullName evidence="4">Polyketide cyclase / dehydrase and lipid transport</fullName>
    </recommendedName>
</protein>
<evidence type="ECO:0008006" key="4">
    <source>
        <dbReference type="Google" id="ProtNLM"/>
    </source>
</evidence>
<sequence>MNDLLQRLRSEAPAAGLYAMAAAALILSQHTMVALACRVLGAPLAIDDMFWLFPIRQLAMRPDIPPLVAIGGFAFCLAISGILARLSLRRADRLGRGGWLALVTMIPTLQILAVLALALLWPRRAEAAPEQVGDRAPPYQLAIGIFAGTALIVAAVAVSALTMGAYGWGLFVATPFFVGLITGFLVNRNHVRSAAETFGAVAAAGALGTVALLMLALEGLMCVILVLPLAVGLALIGGFIGRAAAKRLVDPRQPFYSVALLPLIFLLDAAMPPELPIETRNSIVIAASPDAVWRSLTADRPVREAPGLVGLAGLAYPVASRIVGEGEGARRIGVFSTGIADERVTIWKPGQTLAFRVIRQPPAMEEMSPYRHLHTPHLIGYFDTGETRFDLVPLANDRTRLVATADHVLRIDPVYYWGPIARWAIKHNVARVLTDVRNDAEQRTDAGRHEVLLAVSTQFAT</sequence>
<dbReference type="AlphaFoldDB" id="A0A239FTF9"/>
<keyword evidence="3" id="KW-1185">Reference proteome</keyword>
<organism evidence="2 3">
    <name type="scientific">Sphingopyxis indica</name>
    <dbReference type="NCBI Taxonomy" id="436663"/>
    <lineage>
        <taxon>Bacteria</taxon>
        <taxon>Pseudomonadati</taxon>
        <taxon>Pseudomonadota</taxon>
        <taxon>Alphaproteobacteria</taxon>
        <taxon>Sphingomonadales</taxon>
        <taxon>Sphingomonadaceae</taxon>
        <taxon>Sphingopyxis</taxon>
    </lineage>
</organism>
<dbReference type="OrthoDB" id="315686at2"/>
<evidence type="ECO:0000256" key="1">
    <source>
        <dbReference type="SAM" id="Phobius"/>
    </source>
</evidence>
<dbReference type="Proteomes" id="UP000198339">
    <property type="component" value="Unassembled WGS sequence"/>
</dbReference>
<feature type="transmembrane region" description="Helical" evidence="1">
    <location>
        <begin position="166"/>
        <end position="186"/>
    </location>
</feature>
<evidence type="ECO:0000313" key="2">
    <source>
        <dbReference type="EMBL" id="SNS60426.1"/>
    </source>
</evidence>
<evidence type="ECO:0000313" key="3">
    <source>
        <dbReference type="Proteomes" id="UP000198339"/>
    </source>
</evidence>
<keyword evidence="1" id="KW-1133">Transmembrane helix</keyword>
<dbReference type="SUPFAM" id="SSF55961">
    <property type="entry name" value="Bet v1-like"/>
    <property type="match status" value="1"/>
</dbReference>
<reference evidence="2 3" key="1">
    <citation type="submission" date="2017-06" db="EMBL/GenBank/DDBJ databases">
        <authorList>
            <person name="Kim H.J."/>
            <person name="Triplett B.A."/>
        </authorList>
    </citation>
    <scope>NUCLEOTIDE SEQUENCE [LARGE SCALE GENOMIC DNA]</scope>
    <source>
        <strain evidence="2 3">DS15</strain>
    </source>
</reference>